<evidence type="ECO:0000313" key="2">
    <source>
        <dbReference type="Proteomes" id="UP000265566"/>
    </source>
</evidence>
<name>A0A396IQT4_MEDTR</name>
<accession>A0A396IQT4</accession>
<dbReference type="AlphaFoldDB" id="A0A396IQT4"/>
<organism evidence="1 2">
    <name type="scientific">Medicago truncatula</name>
    <name type="common">Barrel medic</name>
    <name type="synonym">Medicago tribuloides</name>
    <dbReference type="NCBI Taxonomy" id="3880"/>
    <lineage>
        <taxon>Eukaryota</taxon>
        <taxon>Viridiplantae</taxon>
        <taxon>Streptophyta</taxon>
        <taxon>Embryophyta</taxon>
        <taxon>Tracheophyta</taxon>
        <taxon>Spermatophyta</taxon>
        <taxon>Magnoliopsida</taxon>
        <taxon>eudicotyledons</taxon>
        <taxon>Gunneridae</taxon>
        <taxon>Pentapetalae</taxon>
        <taxon>rosids</taxon>
        <taxon>fabids</taxon>
        <taxon>Fabales</taxon>
        <taxon>Fabaceae</taxon>
        <taxon>Papilionoideae</taxon>
        <taxon>50 kb inversion clade</taxon>
        <taxon>NPAAA clade</taxon>
        <taxon>Hologalegina</taxon>
        <taxon>IRL clade</taxon>
        <taxon>Trifolieae</taxon>
        <taxon>Medicago</taxon>
    </lineage>
</organism>
<protein>
    <submittedName>
        <fullName evidence="1">Uncharacterized protein</fullName>
    </submittedName>
</protein>
<sequence length="82" mass="9572">MHFERIVNQETKRAFQHHPTTPYQTEIYAHLVITQQIQSCLNLTHPTHYEFEGISIALLGCCRHNPCICYSMKCPLEELKDA</sequence>
<dbReference type="Gramene" id="rna16192">
    <property type="protein sequence ID" value="RHN67932.1"/>
    <property type="gene ID" value="gene16192"/>
</dbReference>
<proteinExistence type="predicted"/>
<dbReference type="Proteomes" id="UP000265566">
    <property type="component" value="Chromosome 3"/>
</dbReference>
<reference evidence="2" key="1">
    <citation type="journal article" date="2018" name="Nat. Plants">
        <title>Whole-genome landscape of Medicago truncatula symbiotic genes.</title>
        <authorList>
            <person name="Pecrix Y."/>
            <person name="Staton S.E."/>
            <person name="Sallet E."/>
            <person name="Lelandais-Briere C."/>
            <person name="Moreau S."/>
            <person name="Carrere S."/>
            <person name="Blein T."/>
            <person name="Jardinaud M.F."/>
            <person name="Latrasse D."/>
            <person name="Zouine M."/>
            <person name="Zahm M."/>
            <person name="Kreplak J."/>
            <person name="Mayjonade B."/>
            <person name="Satge C."/>
            <person name="Perez M."/>
            <person name="Cauet S."/>
            <person name="Marande W."/>
            <person name="Chantry-Darmon C."/>
            <person name="Lopez-Roques C."/>
            <person name="Bouchez O."/>
            <person name="Berard A."/>
            <person name="Debelle F."/>
            <person name="Munos S."/>
            <person name="Bendahmane A."/>
            <person name="Berges H."/>
            <person name="Niebel A."/>
            <person name="Buitink J."/>
            <person name="Frugier F."/>
            <person name="Benhamed M."/>
            <person name="Crespi M."/>
            <person name="Gouzy J."/>
            <person name="Gamas P."/>
        </authorList>
    </citation>
    <scope>NUCLEOTIDE SEQUENCE [LARGE SCALE GENOMIC DNA]</scope>
    <source>
        <strain evidence="2">cv. Jemalong A17</strain>
    </source>
</reference>
<evidence type="ECO:0000313" key="1">
    <source>
        <dbReference type="EMBL" id="RHN67932.1"/>
    </source>
</evidence>
<comment type="caution">
    <text evidence="1">The sequence shown here is derived from an EMBL/GenBank/DDBJ whole genome shotgun (WGS) entry which is preliminary data.</text>
</comment>
<gene>
    <name evidence="1" type="ORF">MtrunA17_Chr3g0108181</name>
</gene>
<dbReference type="EMBL" id="PSQE01000003">
    <property type="protein sequence ID" value="RHN67932.1"/>
    <property type="molecule type" value="Genomic_DNA"/>
</dbReference>